<evidence type="ECO:0000256" key="7">
    <source>
        <dbReference type="ARBA" id="ARBA00022777"/>
    </source>
</evidence>
<dbReference type="SUPFAM" id="SSF55874">
    <property type="entry name" value="ATPase domain of HSP90 chaperone/DNA topoisomerase II/histidine kinase"/>
    <property type="match status" value="1"/>
</dbReference>
<dbReference type="Gene3D" id="1.10.287.130">
    <property type="match status" value="1"/>
</dbReference>
<evidence type="ECO:0000256" key="6">
    <source>
        <dbReference type="ARBA" id="ARBA00022692"/>
    </source>
</evidence>
<feature type="transmembrane region" description="Helical" evidence="11">
    <location>
        <begin position="160"/>
        <end position="179"/>
    </location>
</feature>
<dbReference type="CDD" id="cd06225">
    <property type="entry name" value="HAMP"/>
    <property type="match status" value="1"/>
</dbReference>
<dbReference type="SMART" id="SM00387">
    <property type="entry name" value="HATPase_c"/>
    <property type="match status" value="1"/>
</dbReference>
<dbReference type="CDD" id="cd00075">
    <property type="entry name" value="HATPase"/>
    <property type="match status" value="1"/>
</dbReference>
<keyword evidence="7 14" id="KW-0418">Kinase</keyword>
<dbReference type="Pfam" id="PF00512">
    <property type="entry name" value="HisKA"/>
    <property type="match status" value="1"/>
</dbReference>
<evidence type="ECO:0000256" key="3">
    <source>
        <dbReference type="ARBA" id="ARBA00012438"/>
    </source>
</evidence>
<evidence type="ECO:0000313" key="14">
    <source>
        <dbReference type="EMBL" id="MBF9066645.1"/>
    </source>
</evidence>
<evidence type="ECO:0000256" key="4">
    <source>
        <dbReference type="ARBA" id="ARBA00022553"/>
    </source>
</evidence>
<accession>A0A931B4B2</accession>
<keyword evidence="9" id="KW-0902">Two-component regulatory system</keyword>
<evidence type="ECO:0000256" key="11">
    <source>
        <dbReference type="SAM" id="Phobius"/>
    </source>
</evidence>
<evidence type="ECO:0000256" key="5">
    <source>
        <dbReference type="ARBA" id="ARBA00022679"/>
    </source>
</evidence>
<organism evidence="14 15">
    <name type="scientific">Streptacidiphilus fuscans</name>
    <dbReference type="NCBI Taxonomy" id="2789292"/>
    <lineage>
        <taxon>Bacteria</taxon>
        <taxon>Bacillati</taxon>
        <taxon>Actinomycetota</taxon>
        <taxon>Actinomycetes</taxon>
        <taxon>Kitasatosporales</taxon>
        <taxon>Streptomycetaceae</taxon>
        <taxon>Streptacidiphilus</taxon>
    </lineage>
</organism>
<gene>
    <name evidence="14" type="ORF">I2501_01165</name>
</gene>
<evidence type="ECO:0000259" key="12">
    <source>
        <dbReference type="PROSITE" id="PS50109"/>
    </source>
</evidence>
<dbReference type="Gene3D" id="6.10.340.10">
    <property type="match status" value="1"/>
</dbReference>
<name>A0A931B4B2_9ACTN</name>
<dbReference type="SMART" id="SM00388">
    <property type="entry name" value="HisKA"/>
    <property type="match status" value="1"/>
</dbReference>
<dbReference type="Pfam" id="PF00672">
    <property type="entry name" value="HAMP"/>
    <property type="match status" value="1"/>
</dbReference>
<dbReference type="InterPro" id="IPR036890">
    <property type="entry name" value="HATPase_C_sf"/>
</dbReference>
<keyword evidence="4" id="KW-0597">Phosphoprotein</keyword>
<dbReference type="InterPro" id="IPR050428">
    <property type="entry name" value="TCS_sensor_his_kinase"/>
</dbReference>
<evidence type="ECO:0000256" key="2">
    <source>
        <dbReference type="ARBA" id="ARBA00004236"/>
    </source>
</evidence>
<dbReference type="Gene3D" id="3.30.565.10">
    <property type="entry name" value="Histidine kinase-like ATPase, C-terminal domain"/>
    <property type="match status" value="1"/>
</dbReference>
<keyword evidence="15" id="KW-1185">Reference proteome</keyword>
<dbReference type="PROSITE" id="PS50109">
    <property type="entry name" value="HIS_KIN"/>
    <property type="match status" value="1"/>
</dbReference>
<dbReference type="CDD" id="cd00082">
    <property type="entry name" value="HisKA"/>
    <property type="match status" value="1"/>
</dbReference>
<dbReference type="RefSeq" id="WP_196191840.1">
    <property type="nucleotide sequence ID" value="NZ_JADPRT010000001.1"/>
</dbReference>
<dbReference type="SUPFAM" id="SSF158472">
    <property type="entry name" value="HAMP domain-like"/>
    <property type="match status" value="1"/>
</dbReference>
<comment type="caution">
    <text evidence="14">The sequence shown here is derived from an EMBL/GenBank/DDBJ whole genome shotgun (WGS) entry which is preliminary data.</text>
</comment>
<keyword evidence="10 11" id="KW-0472">Membrane</keyword>
<dbReference type="PRINTS" id="PR00344">
    <property type="entry name" value="BCTRLSENSOR"/>
</dbReference>
<dbReference type="InterPro" id="IPR003660">
    <property type="entry name" value="HAMP_dom"/>
</dbReference>
<protein>
    <recommendedName>
        <fullName evidence="3">histidine kinase</fullName>
        <ecNumber evidence="3">2.7.13.3</ecNumber>
    </recommendedName>
</protein>
<feature type="domain" description="Histidine kinase" evidence="12">
    <location>
        <begin position="241"/>
        <end position="458"/>
    </location>
</feature>
<dbReference type="Proteomes" id="UP000657385">
    <property type="component" value="Unassembled WGS sequence"/>
</dbReference>
<dbReference type="SMART" id="SM00304">
    <property type="entry name" value="HAMP"/>
    <property type="match status" value="1"/>
</dbReference>
<evidence type="ECO:0000259" key="13">
    <source>
        <dbReference type="PROSITE" id="PS50885"/>
    </source>
</evidence>
<evidence type="ECO:0000256" key="1">
    <source>
        <dbReference type="ARBA" id="ARBA00000085"/>
    </source>
</evidence>
<dbReference type="GO" id="GO:0000155">
    <property type="term" value="F:phosphorelay sensor kinase activity"/>
    <property type="evidence" value="ECO:0007669"/>
    <property type="project" value="InterPro"/>
</dbReference>
<dbReference type="FunFam" id="1.10.287.130:FF:000001">
    <property type="entry name" value="Two-component sensor histidine kinase"/>
    <property type="match status" value="1"/>
</dbReference>
<comment type="catalytic activity">
    <reaction evidence="1">
        <text>ATP + protein L-histidine = ADP + protein N-phospho-L-histidine.</text>
        <dbReference type="EC" id="2.7.13.3"/>
    </reaction>
</comment>
<dbReference type="EC" id="2.7.13.3" evidence="3"/>
<keyword evidence="6 11" id="KW-0812">Transmembrane</keyword>
<evidence type="ECO:0000256" key="10">
    <source>
        <dbReference type="ARBA" id="ARBA00023136"/>
    </source>
</evidence>
<dbReference type="GO" id="GO:0005886">
    <property type="term" value="C:plasma membrane"/>
    <property type="evidence" value="ECO:0007669"/>
    <property type="project" value="UniProtKB-SubCell"/>
</dbReference>
<reference evidence="14" key="1">
    <citation type="submission" date="2020-11" db="EMBL/GenBank/DDBJ databases">
        <title>Isolation and identification of active actinomycetes.</title>
        <authorList>
            <person name="Yu B."/>
        </authorList>
    </citation>
    <scope>NUCLEOTIDE SEQUENCE</scope>
    <source>
        <strain evidence="14">NEAU-YB345</strain>
    </source>
</reference>
<evidence type="ECO:0000256" key="9">
    <source>
        <dbReference type="ARBA" id="ARBA00023012"/>
    </source>
</evidence>
<dbReference type="InterPro" id="IPR036097">
    <property type="entry name" value="HisK_dim/P_sf"/>
</dbReference>
<comment type="subcellular location">
    <subcellularLocation>
        <location evidence="2">Cell membrane</location>
    </subcellularLocation>
</comment>
<dbReference type="InterPro" id="IPR005467">
    <property type="entry name" value="His_kinase_dom"/>
</dbReference>
<dbReference type="PANTHER" id="PTHR45436">
    <property type="entry name" value="SENSOR HISTIDINE KINASE YKOH"/>
    <property type="match status" value="1"/>
</dbReference>
<dbReference type="InterPro" id="IPR004358">
    <property type="entry name" value="Sig_transdc_His_kin-like_C"/>
</dbReference>
<keyword evidence="5" id="KW-0808">Transferase</keyword>
<dbReference type="Pfam" id="PF02518">
    <property type="entry name" value="HATPase_c"/>
    <property type="match status" value="1"/>
</dbReference>
<proteinExistence type="predicted"/>
<sequence>MTRISRKRSSLRLRLTVLATAAITVTVALVVTVLVATVVQAVRSNVETTLSAYADSVAREGAGGSWPTPLPPAPGGFNAWAQVVDAKGEVIASTSNVAGESARYTLSPGTTTPVPSPSLGPVDERVIAQRYVEGTRPVVIYVGGSTQLLSLLTSDIQGHLLYVLPLVLIGAVGVSWLLIGRTLRPVERMRAEAAEITGSDLHRRVPEPESNDEVGRLARTLNTMLDRLETSASRQRRFVADASHELRTPLAAVRTSLEVGLAHPDQAPWPQLAQRAVAETTRMQRLVEQLLLLARSDADTLEARREPVDLAALARDIAAGAAARVPVEVHADAPLVVTGDPDQLTRLIRNLVDNATRYATTRVDVTVRPDVRPDQPGTVLLQVSDDGPGIPPEDRERVFDRFVRLQASRTRQSGQDSGAGLGLSLVRDIATAHDGTVTAADPGTTPGALFEVRLPAATAS</sequence>
<dbReference type="SUPFAM" id="SSF47384">
    <property type="entry name" value="Homodimeric domain of signal transducing histidine kinase"/>
    <property type="match status" value="1"/>
</dbReference>
<dbReference type="InterPro" id="IPR003594">
    <property type="entry name" value="HATPase_dom"/>
</dbReference>
<keyword evidence="8 11" id="KW-1133">Transmembrane helix</keyword>
<feature type="domain" description="HAMP" evidence="13">
    <location>
        <begin position="180"/>
        <end position="233"/>
    </location>
</feature>
<dbReference type="PANTHER" id="PTHR45436:SF5">
    <property type="entry name" value="SENSOR HISTIDINE KINASE TRCS"/>
    <property type="match status" value="1"/>
</dbReference>
<dbReference type="PROSITE" id="PS50885">
    <property type="entry name" value="HAMP"/>
    <property type="match status" value="1"/>
</dbReference>
<dbReference type="InterPro" id="IPR003661">
    <property type="entry name" value="HisK_dim/P_dom"/>
</dbReference>
<evidence type="ECO:0000256" key="8">
    <source>
        <dbReference type="ARBA" id="ARBA00022989"/>
    </source>
</evidence>
<dbReference type="EMBL" id="JADPRT010000001">
    <property type="protein sequence ID" value="MBF9066645.1"/>
    <property type="molecule type" value="Genomic_DNA"/>
</dbReference>
<dbReference type="AlphaFoldDB" id="A0A931B4B2"/>
<evidence type="ECO:0000313" key="15">
    <source>
        <dbReference type="Proteomes" id="UP000657385"/>
    </source>
</evidence>